<keyword evidence="1" id="KW-0472">Membrane</keyword>
<proteinExistence type="predicted"/>
<sequence length="399" mass="44469">MKPLTSYDGLHCTNCGALMQGEFCHHCGQSIHSVLQPMHHMLEETVETVLHIDGRIVHTLPPLLLKPGFLTMEYFGGRRVRYIAPFRLMFVLCLLSFFLIHLAVDQIATRASKHSHPLVPVTSGMIEHAATPAEVRKALQEELSGLQSARDTGLLARSALDQADVAGELRQKANQRLIALGAAPMPATSLAAPAAAATVNVAGDAKPGDALHKAAEGESKPVQIGWLPDVVNARLTALGRQMQRNWRAVKHGDPAASAEAKQRMINGVFGVLPPIMFVMIPLFAVLLKLFYIFRRRLYMEHLIVALHSHAFLFLWLLLCTLLAAFAHWLEPHALWTTSPLNWLERILVLWAPIYLLLMQKRVYRQGWPMTLLKFWLVGWCYFWLLAIALMVAAALGMAN</sequence>
<dbReference type="EMBL" id="JBHSMK010000004">
    <property type="protein sequence ID" value="MFC5436478.1"/>
    <property type="molecule type" value="Genomic_DNA"/>
</dbReference>
<feature type="transmembrane region" description="Helical" evidence="1">
    <location>
        <begin position="340"/>
        <end position="358"/>
    </location>
</feature>
<evidence type="ECO:0000256" key="1">
    <source>
        <dbReference type="SAM" id="Phobius"/>
    </source>
</evidence>
<feature type="transmembrane region" description="Helical" evidence="1">
    <location>
        <begin position="370"/>
        <end position="395"/>
    </location>
</feature>
<dbReference type="InterPro" id="IPR022134">
    <property type="entry name" value="DUF3667"/>
</dbReference>
<evidence type="ECO:0000313" key="3">
    <source>
        <dbReference type="Proteomes" id="UP001596013"/>
    </source>
</evidence>
<gene>
    <name evidence="2" type="ORF">ACFPME_07905</name>
</gene>
<protein>
    <submittedName>
        <fullName evidence="2">DUF3667 domain-containing protein</fullName>
    </submittedName>
</protein>
<name>A0ABW0JK93_9GAMM</name>
<evidence type="ECO:0000313" key="2">
    <source>
        <dbReference type="EMBL" id="MFC5436478.1"/>
    </source>
</evidence>
<feature type="transmembrane region" description="Helical" evidence="1">
    <location>
        <begin position="82"/>
        <end position="104"/>
    </location>
</feature>
<accession>A0ABW0JK93</accession>
<organism evidence="2 3">
    <name type="scientific">Rhodanobacter umsongensis</name>
    <dbReference type="NCBI Taxonomy" id="633153"/>
    <lineage>
        <taxon>Bacteria</taxon>
        <taxon>Pseudomonadati</taxon>
        <taxon>Pseudomonadota</taxon>
        <taxon>Gammaproteobacteria</taxon>
        <taxon>Lysobacterales</taxon>
        <taxon>Rhodanobacteraceae</taxon>
        <taxon>Rhodanobacter</taxon>
    </lineage>
</organism>
<feature type="transmembrane region" description="Helical" evidence="1">
    <location>
        <begin position="303"/>
        <end position="328"/>
    </location>
</feature>
<comment type="caution">
    <text evidence="2">The sequence shown here is derived from an EMBL/GenBank/DDBJ whole genome shotgun (WGS) entry which is preliminary data.</text>
</comment>
<dbReference type="Pfam" id="PF12412">
    <property type="entry name" value="DUF3667"/>
    <property type="match status" value="1"/>
</dbReference>
<keyword evidence="3" id="KW-1185">Reference proteome</keyword>
<dbReference type="RefSeq" id="WP_377303901.1">
    <property type="nucleotide sequence ID" value="NZ_JBHSMK010000004.1"/>
</dbReference>
<reference evidence="3" key="1">
    <citation type="journal article" date="2019" name="Int. J. Syst. Evol. Microbiol.">
        <title>The Global Catalogue of Microorganisms (GCM) 10K type strain sequencing project: providing services to taxonomists for standard genome sequencing and annotation.</title>
        <authorList>
            <consortium name="The Broad Institute Genomics Platform"/>
            <consortium name="The Broad Institute Genome Sequencing Center for Infectious Disease"/>
            <person name="Wu L."/>
            <person name="Ma J."/>
        </authorList>
    </citation>
    <scope>NUCLEOTIDE SEQUENCE [LARGE SCALE GENOMIC DNA]</scope>
    <source>
        <strain evidence="3">JCM 17130</strain>
    </source>
</reference>
<feature type="transmembrane region" description="Helical" evidence="1">
    <location>
        <begin position="271"/>
        <end position="291"/>
    </location>
</feature>
<dbReference type="Proteomes" id="UP001596013">
    <property type="component" value="Unassembled WGS sequence"/>
</dbReference>
<keyword evidence="1" id="KW-0812">Transmembrane</keyword>
<keyword evidence="1" id="KW-1133">Transmembrane helix</keyword>